<dbReference type="Gene3D" id="1.20.1420.30">
    <property type="entry name" value="NCX, central ion-binding region"/>
    <property type="match status" value="1"/>
</dbReference>
<gene>
    <name evidence="7" type="ORF">METZ01_LOCUS317988</name>
</gene>
<feature type="domain" description="Sodium/calcium exchanger membrane region" evidence="6">
    <location>
        <begin position="65"/>
        <end position="204"/>
    </location>
</feature>
<evidence type="ECO:0000256" key="4">
    <source>
        <dbReference type="ARBA" id="ARBA00023136"/>
    </source>
</evidence>
<dbReference type="Pfam" id="PF01699">
    <property type="entry name" value="Na_Ca_ex"/>
    <property type="match status" value="1"/>
</dbReference>
<feature type="transmembrane region" description="Helical" evidence="5">
    <location>
        <begin position="185"/>
        <end position="204"/>
    </location>
</feature>
<keyword evidence="4 5" id="KW-0472">Membrane</keyword>
<protein>
    <recommendedName>
        <fullName evidence="6">Sodium/calcium exchanger membrane region domain-containing protein</fullName>
    </recommendedName>
</protein>
<dbReference type="InterPro" id="IPR004481">
    <property type="entry name" value="K/Na/Ca-exchanger"/>
</dbReference>
<dbReference type="GO" id="GO:0005262">
    <property type="term" value="F:calcium channel activity"/>
    <property type="evidence" value="ECO:0007669"/>
    <property type="project" value="TreeGrafter"/>
</dbReference>
<keyword evidence="3 5" id="KW-1133">Transmembrane helix</keyword>
<feature type="transmembrane region" description="Helical" evidence="5">
    <location>
        <begin position="64"/>
        <end position="83"/>
    </location>
</feature>
<evidence type="ECO:0000313" key="7">
    <source>
        <dbReference type="EMBL" id="SVC65134.1"/>
    </source>
</evidence>
<feature type="non-terminal residue" evidence="7">
    <location>
        <position position="1"/>
    </location>
</feature>
<evidence type="ECO:0000259" key="6">
    <source>
        <dbReference type="Pfam" id="PF01699"/>
    </source>
</evidence>
<sequence length="205" mass="22221">RRDLFIYLGVCILFILFEFDGRISRFEGMILFISLIFYVLMSIKHPNGEKSGSEEGATGSLGRLAAYIVAGIVLMAFGANLFVDGAIFLARILGVSEITIGMSVVAFGTSLPELATSAMAAYRKESAISIGNIIGSNIFNILSVLGIASMVQPLDSPKSIMHLEVPMMIGFGVAMILIAKLSQPINRFTSFLLLVGYLSFLYLLF</sequence>
<dbReference type="InterPro" id="IPR004837">
    <property type="entry name" value="NaCa_Exmemb"/>
</dbReference>
<dbReference type="EMBL" id="UINC01103048">
    <property type="protein sequence ID" value="SVC65134.1"/>
    <property type="molecule type" value="Genomic_DNA"/>
</dbReference>
<evidence type="ECO:0000256" key="3">
    <source>
        <dbReference type="ARBA" id="ARBA00022989"/>
    </source>
</evidence>
<feature type="transmembrane region" description="Helical" evidence="5">
    <location>
        <begin position="6"/>
        <end position="21"/>
    </location>
</feature>
<comment type="subcellular location">
    <subcellularLocation>
        <location evidence="1">Membrane</location>
        <topology evidence="1">Multi-pass membrane protein</topology>
    </subcellularLocation>
</comment>
<evidence type="ECO:0000256" key="5">
    <source>
        <dbReference type="SAM" id="Phobius"/>
    </source>
</evidence>
<feature type="transmembrane region" description="Helical" evidence="5">
    <location>
        <begin position="127"/>
        <end position="148"/>
    </location>
</feature>
<accession>A0A382NVD6</accession>
<feature type="transmembrane region" description="Helical" evidence="5">
    <location>
        <begin position="88"/>
        <end position="107"/>
    </location>
</feature>
<reference evidence="7" key="1">
    <citation type="submission" date="2018-05" db="EMBL/GenBank/DDBJ databases">
        <authorList>
            <person name="Lanie J.A."/>
            <person name="Ng W.-L."/>
            <person name="Kazmierczak K.M."/>
            <person name="Andrzejewski T.M."/>
            <person name="Davidsen T.M."/>
            <person name="Wayne K.J."/>
            <person name="Tettelin H."/>
            <person name="Glass J.I."/>
            <person name="Rusch D."/>
            <person name="Podicherti R."/>
            <person name="Tsui H.-C.T."/>
            <person name="Winkler M.E."/>
        </authorList>
    </citation>
    <scope>NUCLEOTIDE SEQUENCE</scope>
</reference>
<dbReference type="PANTHER" id="PTHR10846:SF8">
    <property type="entry name" value="INNER MEMBRANE PROTEIN YRBG"/>
    <property type="match status" value="1"/>
</dbReference>
<dbReference type="AlphaFoldDB" id="A0A382NVD6"/>
<keyword evidence="2 5" id="KW-0812">Transmembrane</keyword>
<feature type="transmembrane region" description="Helical" evidence="5">
    <location>
        <begin position="28"/>
        <end position="44"/>
    </location>
</feature>
<evidence type="ECO:0000256" key="2">
    <source>
        <dbReference type="ARBA" id="ARBA00022692"/>
    </source>
</evidence>
<proteinExistence type="predicted"/>
<dbReference type="PANTHER" id="PTHR10846">
    <property type="entry name" value="SODIUM/POTASSIUM/CALCIUM EXCHANGER"/>
    <property type="match status" value="1"/>
</dbReference>
<dbReference type="GO" id="GO:0008273">
    <property type="term" value="F:calcium, potassium:sodium antiporter activity"/>
    <property type="evidence" value="ECO:0007669"/>
    <property type="project" value="TreeGrafter"/>
</dbReference>
<evidence type="ECO:0000256" key="1">
    <source>
        <dbReference type="ARBA" id="ARBA00004141"/>
    </source>
</evidence>
<dbReference type="InterPro" id="IPR044880">
    <property type="entry name" value="NCX_ion-bd_dom_sf"/>
</dbReference>
<organism evidence="7">
    <name type="scientific">marine metagenome</name>
    <dbReference type="NCBI Taxonomy" id="408172"/>
    <lineage>
        <taxon>unclassified sequences</taxon>
        <taxon>metagenomes</taxon>
        <taxon>ecological metagenomes</taxon>
    </lineage>
</organism>
<name>A0A382NVD6_9ZZZZ</name>
<dbReference type="GO" id="GO:0005886">
    <property type="term" value="C:plasma membrane"/>
    <property type="evidence" value="ECO:0007669"/>
    <property type="project" value="TreeGrafter"/>
</dbReference>
<feature type="transmembrane region" description="Helical" evidence="5">
    <location>
        <begin position="160"/>
        <end position="179"/>
    </location>
</feature>
<dbReference type="GO" id="GO:0006874">
    <property type="term" value="P:intracellular calcium ion homeostasis"/>
    <property type="evidence" value="ECO:0007669"/>
    <property type="project" value="TreeGrafter"/>
</dbReference>